<dbReference type="InterPro" id="IPR011701">
    <property type="entry name" value="MFS"/>
</dbReference>
<dbReference type="PANTHER" id="PTHR43791">
    <property type="entry name" value="PERMEASE-RELATED"/>
    <property type="match status" value="1"/>
</dbReference>
<evidence type="ECO:0000256" key="6">
    <source>
        <dbReference type="SAM" id="MobiDB-lite"/>
    </source>
</evidence>
<dbReference type="InterPro" id="IPR036259">
    <property type="entry name" value="MFS_trans_sf"/>
</dbReference>
<feature type="transmembrane region" description="Helical" evidence="7">
    <location>
        <begin position="354"/>
        <end position="373"/>
    </location>
</feature>
<feature type="transmembrane region" description="Helical" evidence="7">
    <location>
        <begin position="126"/>
        <end position="143"/>
    </location>
</feature>
<feature type="transmembrane region" description="Helical" evidence="7">
    <location>
        <begin position="218"/>
        <end position="240"/>
    </location>
</feature>
<feature type="transmembrane region" description="Helical" evidence="7">
    <location>
        <begin position="379"/>
        <end position="402"/>
    </location>
</feature>
<feature type="transmembrane region" description="Helical" evidence="7">
    <location>
        <begin position="149"/>
        <end position="173"/>
    </location>
</feature>
<comment type="caution">
    <text evidence="9">The sequence shown here is derived from an EMBL/GenBank/DDBJ whole genome shotgun (WGS) entry which is preliminary data.</text>
</comment>
<organism evidence="9 10">
    <name type="scientific">Hapsidospora chrysogenum (strain ATCC 11550 / CBS 779.69 / DSM 880 / IAM 14645 / JCM 23072 / IMI 49137)</name>
    <name type="common">Acremonium chrysogenum</name>
    <dbReference type="NCBI Taxonomy" id="857340"/>
    <lineage>
        <taxon>Eukaryota</taxon>
        <taxon>Fungi</taxon>
        <taxon>Dikarya</taxon>
        <taxon>Ascomycota</taxon>
        <taxon>Pezizomycotina</taxon>
        <taxon>Sordariomycetes</taxon>
        <taxon>Hypocreomycetidae</taxon>
        <taxon>Hypocreales</taxon>
        <taxon>Bionectriaceae</taxon>
        <taxon>Hapsidospora</taxon>
    </lineage>
</organism>
<evidence type="ECO:0000256" key="2">
    <source>
        <dbReference type="ARBA" id="ARBA00022448"/>
    </source>
</evidence>
<dbReference type="SUPFAM" id="SSF103473">
    <property type="entry name" value="MFS general substrate transporter"/>
    <property type="match status" value="1"/>
</dbReference>
<dbReference type="FunFam" id="1.20.1250.20:FF:000068">
    <property type="entry name" value="MFS general substrate transporter"/>
    <property type="match status" value="1"/>
</dbReference>
<feature type="transmembrane region" description="Helical" evidence="7">
    <location>
        <begin position="327"/>
        <end position="347"/>
    </location>
</feature>
<comment type="subcellular location">
    <subcellularLocation>
        <location evidence="1">Membrane</location>
        <topology evidence="1">Multi-pass membrane protein</topology>
    </subcellularLocation>
</comment>
<evidence type="ECO:0000256" key="4">
    <source>
        <dbReference type="ARBA" id="ARBA00022989"/>
    </source>
</evidence>
<proteinExistence type="predicted"/>
<dbReference type="EMBL" id="JPKY01000111">
    <property type="protein sequence ID" value="KFH41884.1"/>
    <property type="molecule type" value="Genomic_DNA"/>
</dbReference>
<dbReference type="FunFam" id="1.20.1250.20:FF:000034">
    <property type="entry name" value="MFS general substrate transporter"/>
    <property type="match status" value="1"/>
</dbReference>
<dbReference type="Proteomes" id="UP000029964">
    <property type="component" value="Unassembled WGS sequence"/>
</dbReference>
<gene>
    <name evidence="9" type="ORF">ACRE_073950</name>
</gene>
<name>A0A086SXQ2_HAPC1</name>
<feature type="region of interest" description="Disordered" evidence="6">
    <location>
        <begin position="1"/>
        <end position="33"/>
    </location>
</feature>
<dbReference type="GO" id="GO:0022857">
    <property type="term" value="F:transmembrane transporter activity"/>
    <property type="evidence" value="ECO:0007669"/>
    <property type="project" value="InterPro"/>
</dbReference>
<feature type="transmembrane region" description="Helical" evidence="7">
    <location>
        <begin position="185"/>
        <end position="206"/>
    </location>
</feature>
<dbReference type="AlphaFoldDB" id="A0A086SXQ2"/>
<accession>A0A086SXQ2</accession>
<dbReference type="GO" id="GO:0016020">
    <property type="term" value="C:membrane"/>
    <property type="evidence" value="ECO:0007669"/>
    <property type="project" value="UniProtKB-SubCell"/>
</dbReference>
<evidence type="ECO:0000313" key="9">
    <source>
        <dbReference type="EMBL" id="KFH41884.1"/>
    </source>
</evidence>
<evidence type="ECO:0000259" key="8">
    <source>
        <dbReference type="PROSITE" id="PS50850"/>
    </source>
</evidence>
<dbReference type="PANTHER" id="PTHR43791:SF91">
    <property type="entry name" value="MAJOR FACILITATOR SUPERFAMILY (MFS) PROFILE DOMAIN-CONTAINING PROTEIN-RELATED"/>
    <property type="match status" value="1"/>
</dbReference>
<protein>
    <submittedName>
        <fullName evidence="9">Putative transporter-like protein</fullName>
    </submittedName>
</protein>
<evidence type="ECO:0000256" key="7">
    <source>
        <dbReference type="SAM" id="Phobius"/>
    </source>
</evidence>
<feature type="compositionally biased region" description="Basic and acidic residues" evidence="6">
    <location>
        <begin position="24"/>
        <end position="33"/>
    </location>
</feature>
<sequence length="505" mass="56171">MGSGKYTRPEAADTDATSLPAPGKIEEQKQQRTPADLRDDIWIDEVAERKLIRKLDGWIVPPVMLLYLLSFLDRVNIGNARLYGMEEDLGLTGDQYQTAVSVLFVTYILSEVPSNLVIKRFTPSRWISFITTSWGLVATLTGIVQSYPALIACRVLLGALEGGLFPGLTIYLTMFYTKRELALRIGYLFVSAAIAGSMGGLLAYAIGFMDGTAGLRGWRWIIILEGIPTVILGISIWWWLADTPESAPYLTPAERDLMDLRMRRQIGHTKSSDLMHKEDVYAGLKDWKIWLFCLGQFGGDVILYGYSTFLPTIIRDLGDWSTAQVQALTIPCYALGAIAYLVVAYLSDRTQKRAVFAVVSGLVCAAGYAILVSPAPGNVKYFGCFLAAMGLYVVVGIPLAWLPSNNPRYGKRTVASGLQLTIGNSAGIPAPFLYKTDEAPRFVRGHAVSMGLVAMSAIIYLLFWAYFRHLNKRRDEGKEDHKVHGMTEEEIEELGEHNPRFRYTY</sequence>
<dbReference type="STRING" id="857340.A0A086SXQ2"/>
<dbReference type="HOGENOM" id="CLU_001265_0_1_1"/>
<dbReference type="Pfam" id="PF07690">
    <property type="entry name" value="MFS_1"/>
    <property type="match status" value="1"/>
</dbReference>
<keyword evidence="2" id="KW-0813">Transport</keyword>
<feature type="transmembrane region" description="Helical" evidence="7">
    <location>
        <begin position="289"/>
        <end position="307"/>
    </location>
</feature>
<reference evidence="10" key="1">
    <citation type="journal article" date="2014" name="Genome Announc.">
        <title>Genome sequence and annotation of Acremonium chrysogenum, producer of the beta-lactam antibiotic cephalosporin C.</title>
        <authorList>
            <person name="Terfehr D."/>
            <person name="Dahlmann T.A."/>
            <person name="Specht T."/>
            <person name="Zadra I."/>
            <person name="Kuernsteiner H."/>
            <person name="Kueck U."/>
        </authorList>
    </citation>
    <scope>NUCLEOTIDE SEQUENCE [LARGE SCALE GENOMIC DNA]</scope>
    <source>
        <strain evidence="10">ATCC 11550 / CBS 779.69 / DSM 880 / IAM 14645 / JCM 23072 / IMI 49137</strain>
    </source>
</reference>
<keyword evidence="5 7" id="KW-0472">Membrane</keyword>
<dbReference type="Gene3D" id="1.20.1250.20">
    <property type="entry name" value="MFS general substrate transporter like domains"/>
    <property type="match status" value="2"/>
</dbReference>
<feature type="domain" description="Major facilitator superfamily (MFS) profile" evidence="8">
    <location>
        <begin position="59"/>
        <end position="472"/>
    </location>
</feature>
<keyword evidence="10" id="KW-1185">Reference proteome</keyword>
<dbReference type="PROSITE" id="PS50850">
    <property type="entry name" value="MFS"/>
    <property type="match status" value="1"/>
</dbReference>
<evidence type="ECO:0000313" key="10">
    <source>
        <dbReference type="Proteomes" id="UP000029964"/>
    </source>
</evidence>
<keyword evidence="4 7" id="KW-1133">Transmembrane helix</keyword>
<evidence type="ECO:0000256" key="5">
    <source>
        <dbReference type="ARBA" id="ARBA00023136"/>
    </source>
</evidence>
<keyword evidence="3 7" id="KW-0812">Transmembrane</keyword>
<dbReference type="OrthoDB" id="2962993at2759"/>
<evidence type="ECO:0000256" key="3">
    <source>
        <dbReference type="ARBA" id="ARBA00022692"/>
    </source>
</evidence>
<feature type="transmembrane region" description="Helical" evidence="7">
    <location>
        <begin position="446"/>
        <end position="467"/>
    </location>
</feature>
<dbReference type="InterPro" id="IPR020846">
    <property type="entry name" value="MFS_dom"/>
</dbReference>
<evidence type="ECO:0000256" key="1">
    <source>
        <dbReference type="ARBA" id="ARBA00004141"/>
    </source>
</evidence>